<dbReference type="Pfam" id="PF08592">
    <property type="entry name" value="Anthrone_oxy"/>
    <property type="match status" value="1"/>
</dbReference>
<dbReference type="OrthoDB" id="428263at2"/>
<dbReference type="STRING" id="1391654.AKJ09_01795"/>
<accession>A0A0K1PNY8</accession>
<feature type="transmembrane region" description="Helical" evidence="2">
    <location>
        <begin position="90"/>
        <end position="108"/>
    </location>
</feature>
<proteinExistence type="predicted"/>
<evidence type="ECO:0000256" key="1">
    <source>
        <dbReference type="SAM" id="MobiDB-lite"/>
    </source>
</evidence>
<name>A0A0K1PNY8_9BACT</name>
<keyword evidence="4" id="KW-1185">Reference proteome</keyword>
<gene>
    <name evidence="3" type="ORF">AKJ09_01795</name>
</gene>
<evidence type="ECO:0000256" key="2">
    <source>
        <dbReference type="SAM" id="Phobius"/>
    </source>
</evidence>
<dbReference type="InterPro" id="IPR013901">
    <property type="entry name" value="Anthrone_oxy"/>
</dbReference>
<evidence type="ECO:0000313" key="3">
    <source>
        <dbReference type="EMBL" id="AKU95131.1"/>
    </source>
</evidence>
<dbReference type="AlphaFoldDB" id="A0A0K1PNY8"/>
<keyword evidence="2" id="KW-0812">Transmembrane</keyword>
<feature type="region of interest" description="Disordered" evidence="1">
    <location>
        <begin position="165"/>
        <end position="187"/>
    </location>
</feature>
<keyword evidence="2" id="KW-1133">Transmembrane helix</keyword>
<protein>
    <submittedName>
        <fullName evidence="3">Integral membrane protein</fullName>
    </submittedName>
</protein>
<keyword evidence="2" id="KW-0472">Membrane</keyword>
<dbReference type="PROSITE" id="PS51257">
    <property type="entry name" value="PROKAR_LIPOPROTEIN"/>
    <property type="match status" value="1"/>
</dbReference>
<dbReference type="EMBL" id="CP012333">
    <property type="protein sequence ID" value="AKU95131.1"/>
    <property type="molecule type" value="Genomic_DNA"/>
</dbReference>
<dbReference type="PATRIC" id="fig|1391654.3.peg.1813"/>
<evidence type="ECO:0000313" key="4">
    <source>
        <dbReference type="Proteomes" id="UP000064967"/>
    </source>
</evidence>
<feature type="compositionally biased region" description="Polar residues" evidence="1">
    <location>
        <begin position="177"/>
        <end position="187"/>
    </location>
</feature>
<dbReference type="KEGG" id="llu:AKJ09_01795"/>
<dbReference type="Proteomes" id="UP000064967">
    <property type="component" value="Chromosome"/>
</dbReference>
<sequence length="187" mass="19637">MRISLSFVNSLTLCAVLGCALIAGVFFAFSTFVMPALARLQTGQGIAAMQSINITVLNRWFLGALMGTAAACLVLAALSVANWHAPYARLRLLGCVFYLVGTIGVTGACNVPRNEALAVLRAEDGDAEAAWRSYVAEWTSWNHVRTAAGFTAAALLAIALMRPSSPSSEDAERTSPPGDTNATVSSP</sequence>
<reference evidence="3 4" key="1">
    <citation type="submission" date="2015-08" db="EMBL/GenBank/DDBJ databases">
        <authorList>
            <person name="Babu N.S."/>
            <person name="Beckwith C.J."/>
            <person name="Beseler K.G."/>
            <person name="Brison A."/>
            <person name="Carone J.V."/>
            <person name="Caskin T.P."/>
            <person name="Diamond M."/>
            <person name="Durham M.E."/>
            <person name="Foxe J.M."/>
            <person name="Go M."/>
            <person name="Henderson B.A."/>
            <person name="Jones I.B."/>
            <person name="McGettigan J.A."/>
            <person name="Micheletti S.J."/>
            <person name="Nasrallah M.E."/>
            <person name="Ortiz D."/>
            <person name="Piller C.R."/>
            <person name="Privatt S.R."/>
            <person name="Schneider S.L."/>
            <person name="Sharp S."/>
            <person name="Smith T.C."/>
            <person name="Stanton J.D."/>
            <person name="Ullery H.E."/>
            <person name="Wilson R.J."/>
            <person name="Serrano M.G."/>
            <person name="Buck G."/>
            <person name="Lee V."/>
            <person name="Wang Y."/>
            <person name="Carvalho R."/>
            <person name="Voegtly L."/>
            <person name="Shi R."/>
            <person name="Duckworth R."/>
            <person name="Johnson A."/>
            <person name="Loviza R."/>
            <person name="Walstead R."/>
            <person name="Shah Z."/>
            <person name="Kiflezghi M."/>
            <person name="Wade K."/>
            <person name="Ball S.L."/>
            <person name="Bradley K.W."/>
            <person name="Asai D.J."/>
            <person name="Bowman C.A."/>
            <person name="Russell D.A."/>
            <person name="Pope W.H."/>
            <person name="Jacobs-Sera D."/>
            <person name="Hendrix R.W."/>
            <person name="Hatfull G.F."/>
        </authorList>
    </citation>
    <scope>NUCLEOTIDE SEQUENCE [LARGE SCALE GENOMIC DNA]</scope>
    <source>
        <strain evidence="3 4">DSM 27648</strain>
    </source>
</reference>
<organism evidence="3 4">
    <name type="scientific">Labilithrix luteola</name>
    <dbReference type="NCBI Taxonomy" id="1391654"/>
    <lineage>
        <taxon>Bacteria</taxon>
        <taxon>Pseudomonadati</taxon>
        <taxon>Myxococcota</taxon>
        <taxon>Polyangia</taxon>
        <taxon>Polyangiales</taxon>
        <taxon>Labilitrichaceae</taxon>
        <taxon>Labilithrix</taxon>
    </lineage>
</organism>
<feature type="transmembrane region" description="Helical" evidence="2">
    <location>
        <begin position="56"/>
        <end position="78"/>
    </location>
</feature>